<keyword evidence="2" id="KW-1185">Reference proteome</keyword>
<evidence type="ECO:0000313" key="2">
    <source>
        <dbReference type="Proteomes" id="UP000254771"/>
    </source>
</evidence>
<dbReference type="AlphaFoldDB" id="A0A370DTY3"/>
<name>A0A370DTY3_9GAMM</name>
<comment type="caution">
    <text evidence="1">The sequence shown here is derived from an EMBL/GenBank/DDBJ whole genome shotgun (WGS) entry which is preliminary data.</text>
</comment>
<dbReference type="EMBL" id="QFXE01000005">
    <property type="protein sequence ID" value="RDH87763.1"/>
    <property type="molecule type" value="Genomic_DNA"/>
</dbReference>
<accession>A0A370DTY3</accession>
<dbReference type="Proteomes" id="UP000254771">
    <property type="component" value="Unassembled WGS sequence"/>
</dbReference>
<evidence type="ECO:0000313" key="1">
    <source>
        <dbReference type="EMBL" id="RDH87763.1"/>
    </source>
</evidence>
<protein>
    <submittedName>
        <fullName evidence="1">Uncharacterized protein</fullName>
    </submittedName>
</protein>
<proteinExistence type="predicted"/>
<reference evidence="1 2" key="1">
    <citation type="journal article" date="2018" name="ISME J.">
        <title>Endosymbiont genomes yield clues of tubeworm success.</title>
        <authorList>
            <person name="Li Y."/>
            <person name="Liles M.R."/>
            <person name="Halanych K.M."/>
        </authorList>
    </citation>
    <scope>NUCLEOTIDE SEQUENCE [LARGE SCALE GENOMIC DNA]</scope>
    <source>
        <strain evidence="1">A1462</strain>
    </source>
</reference>
<organism evidence="1 2">
    <name type="scientific">endosymbiont of Escarpia spicata</name>
    <dbReference type="NCBI Taxonomy" id="2200908"/>
    <lineage>
        <taxon>Bacteria</taxon>
        <taxon>Pseudomonadati</taxon>
        <taxon>Pseudomonadota</taxon>
        <taxon>Gammaproteobacteria</taxon>
        <taxon>sulfur-oxidizing symbionts</taxon>
    </lineage>
</organism>
<gene>
    <name evidence="1" type="ORF">DIZ78_04245</name>
</gene>
<sequence>MDQDAYHRTYREINDRYCPFERSILNDKCSCGESKRFYLAERVGVHCESDQGQAQCMELLELLRHHARFALKSNDRNATLPHGQAMRLQVGGVRGLFSEIYPEEPVPEPVGDIFTLVSSAIKKFNSLDELPFQPIIQQVAAYRGRQRSKPNK</sequence>